<name>A0AAD5LP50_PYTIN</name>
<feature type="region of interest" description="Disordered" evidence="1">
    <location>
        <begin position="664"/>
        <end position="694"/>
    </location>
</feature>
<feature type="compositionally biased region" description="Polar residues" evidence="1">
    <location>
        <begin position="391"/>
        <end position="404"/>
    </location>
</feature>
<feature type="compositionally biased region" description="Polar residues" evidence="1">
    <location>
        <begin position="502"/>
        <end position="514"/>
    </location>
</feature>
<proteinExistence type="predicted"/>
<feature type="region of interest" description="Disordered" evidence="1">
    <location>
        <begin position="569"/>
        <end position="591"/>
    </location>
</feature>
<evidence type="ECO:0000313" key="4">
    <source>
        <dbReference type="Proteomes" id="UP001209570"/>
    </source>
</evidence>
<feature type="compositionally biased region" description="Polar residues" evidence="1">
    <location>
        <begin position="97"/>
        <end position="120"/>
    </location>
</feature>
<dbReference type="PROSITE" id="PS50106">
    <property type="entry name" value="PDZ"/>
    <property type="match status" value="1"/>
</dbReference>
<dbReference type="Gene3D" id="2.30.42.10">
    <property type="match status" value="1"/>
</dbReference>
<dbReference type="SMART" id="SM00228">
    <property type="entry name" value="PDZ"/>
    <property type="match status" value="1"/>
</dbReference>
<feature type="compositionally biased region" description="Basic residues" evidence="1">
    <location>
        <begin position="569"/>
        <end position="578"/>
    </location>
</feature>
<feature type="region of interest" description="Disordered" evidence="1">
    <location>
        <begin position="606"/>
        <end position="630"/>
    </location>
</feature>
<feature type="domain" description="PDZ" evidence="2">
    <location>
        <begin position="249"/>
        <end position="306"/>
    </location>
</feature>
<feature type="compositionally biased region" description="Polar residues" evidence="1">
    <location>
        <begin position="453"/>
        <end position="486"/>
    </location>
</feature>
<dbReference type="AlphaFoldDB" id="A0AAD5LP50"/>
<accession>A0AAD5LP50</accession>
<feature type="compositionally biased region" description="Basic and acidic residues" evidence="1">
    <location>
        <begin position="492"/>
        <end position="501"/>
    </location>
</feature>
<dbReference type="EMBL" id="JAKCXM010000044">
    <property type="protein sequence ID" value="KAJ0405497.1"/>
    <property type="molecule type" value="Genomic_DNA"/>
</dbReference>
<comment type="caution">
    <text evidence="3">The sequence shown here is derived from an EMBL/GenBank/DDBJ whole genome shotgun (WGS) entry which is preliminary data.</text>
</comment>
<dbReference type="SUPFAM" id="SSF50156">
    <property type="entry name" value="PDZ domain-like"/>
    <property type="match status" value="1"/>
</dbReference>
<protein>
    <recommendedName>
        <fullName evidence="2">PDZ domain-containing protein</fullName>
    </recommendedName>
</protein>
<evidence type="ECO:0000313" key="3">
    <source>
        <dbReference type="EMBL" id="KAJ0405497.1"/>
    </source>
</evidence>
<dbReference type="CDD" id="cd00136">
    <property type="entry name" value="PDZ_canonical"/>
    <property type="match status" value="1"/>
</dbReference>
<evidence type="ECO:0000259" key="2">
    <source>
        <dbReference type="PROSITE" id="PS50106"/>
    </source>
</evidence>
<evidence type="ECO:0000256" key="1">
    <source>
        <dbReference type="SAM" id="MobiDB-lite"/>
    </source>
</evidence>
<keyword evidence="4" id="KW-1185">Reference proteome</keyword>
<feature type="compositionally biased region" description="Basic residues" evidence="1">
    <location>
        <begin position="1"/>
        <end position="12"/>
    </location>
</feature>
<reference evidence="3" key="1">
    <citation type="submission" date="2021-12" db="EMBL/GenBank/DDBJ databases">
        <title>Prjna785345.</title>
        <authorList>
            <person name="Rujirawat T."/>
            <person name="Krajaejun T."/>
        </authorList>
    </citation>
    <scope>NUCLEOTIDE SEQUENCE</scope>
    <source>
        <strain evidence="3">Pi057C3</strain>
    </source>
</reference>
<sequence>MDHRAAATRHAARISSPALFSTPADDTMSTHSGGSRSSRRRRASSPPAVDGSSPPAAPTSVPRHIMGSESGRSGPGAMGRSGPSSGAHPRALRGHGNNVNSTTRTGSTSKPSSRAGSQRTPVMARNREVRVPAAVDIEDSVSVSVTVVGVQLQCSVVADWPCESLIAAAMEKYHNAFPTCEIPDSNRIFHNGRKEQLPLREPIGKWCRDGDALELGVGDRLVPSQHVPPVLAASGETYDFMIIFHRLPLGFTLRQENDVTVVANIYPRSAATHYERLVPGVTVVSIGDTPLEQLGLRQVHELIKTSKIPLHILFRGWKKPKRRPSLGALPTTSSAMMAAPAHPTSQSSVVDVKGPTPAPRAVEQPSSAAAEAGIPALFESAVELAGAGSSPAHTPSPYSQSKQRVMSERKKTNASSPYPEHRAVVAGRRNARTARESSIPKPSHAVAVEPQLPGTTNQNQSHSPSENGSLSNRATDEPTVNAQASPNPAEDAENRAMEDVTKQLSSTNLNSHAPTDTRADVDMDSNQNEDETEEMLEEHVRILQEELRRKEEEVRALATQLARYRNRLTAARHKRNKKAPPVSAPASLPSTQPQLRLTPAVLHDMDSKAGLPPKSAGHYEASESSSISGVSYSSNRSAALAARRNAQLSRYVGRTGQASMQCDASVSSCNSSSSQRRNSHTHGSVADALKSPRRKCLQNVNSRYNYMPPKYSATSQYYDAPSSFSTKGAVMSRAKITRDSFITIPDSPGVGAYDVKLHERVRGGEIGDSDRSLPWSKGS</sequence>
<feature type="region of interest" description="Disordered" evidence="1">
    <location>
        <begin position="337"/>
        <end position="368"/>
    </location>
</feature>
<dbReference type="InterPro" id="IPR001478">
    <property type="entry name" value="PDZ"/>
</dbReference>
<dbReference type="Proteomes" id="UP001209570">
    <property type="component" value="Unassembled WGS sequence"/>
</dbReference>
<organism evidence="3 4">
    <name type="scientific">Pythium insidiosum</name>
    <name type="common">Pythiosis disease agent</name>
    <dbReference type="NCBI Taxonomy" id="114742"/>
    <lineage>
        <taxon>Eukaryota</taxon>
        <taxon>Sar</taxon>
        <taxon>Stramenopiles</taxon>
        <taxon>Oomycota</taxon>
        <taxon>Peronosporomycetes</taxon>
        <taxon>Pythiales</taxon>
        <taxon>Pythiaceae</taxon>
        <taxon>Pythium</taxon>
    </lineage>
</organism>
<feature type="compositionally biased region" description="Low complexity" evidence="1">
    <location>
        <begin position="579"/>
        <end position="590"/>
    </location>
</feature>
<gene>
    <name evidence="3" type="ORF">P43SY_011345</name>
</gene>
<feature type="region of interest" description="Disordered" evidence="1">
    <location>
        <begin position="385"/>
        <end position="531"/>
    </location>
</feature>
<feature type="region of interest" description="Disordered" evidence="1">
    <location>
        <begin position="1"/>
        <end position="125"/>
    </location>
</feature>
<feature type="compositionally biased region" description="Low complexity" evidence="1">
    <location>
        <begin position="665"/>
        <end position="676"/>
    </location>
</feature>
<dbReference type="InterPro" id="IPR036034">
    <property type="entry name" value="PDZ_sf"/>
</dbReference>